<evidence type="ECO:0000256" key="1">
    <source>
        <dbReference type="SAM" id="MobiDB-lite"/>
    </source>
</evidence>
<dbReference type="Proteomes" id="UP000613740">
    <property type="component" value="Unassembled WGS sequence"/>
</dbReference>
<feature type="compositionally biased region" description="Low complexity" evidence="1">
    <location>
        <begin position="40"/>
        <end position="55"/>
    </location>
</feature>
<keyword evidence="3" id="KW-1185">Reference proteome</keyword>
<evidence type="ECO:0000313" key="2">
    <source>
        <dbReference type="EMBL" id="KAG2434902.1"/>
    </source>
</evidence>
<gene>
    <name evidence="2" type="ORF">HYH02_012101</name>
</gene>
<comment type="caution">
    <text evidence="2">The sequence shown here is derived from an EMBL/GenBank/DDBJ whole genome shotgun (WGS) entry which is preliminary data.</text>
</comment>
<reference evidence="2" key="1">
    <citation type="journal article" date="2020" name="bioRxiv">
        <title>Comparative genomics of Chlamydomonas.</title>
        <authorList>
            <person name="Craig R.J."/>
            <person name="Hasan A.R."/>
            <person name="Ness R.W."/>
            <person name="Keightley P.D."/>
        </authorList>
    </citation>
    <scope>NUCLEOTIDE SEQUENCE</scope>
    <source>
        <strain evidence="2">CCAP 11/173</strain>
    </source>
</reference>
<feature type="region of interest" description="Disordered" evidence="1">
    <location>
        <begin position="40"/>
        <end position="64"/>
    </location>
</feature>
<accession>A0A835SX33</accession>
<sequence>MAATKALVEVAVDAALIGRYFGRAAAAATATRAAASITNMSTSAATRASSTGPTTEGDGPGVRIGSVPSAVGALTPVTAASASSVRFMSMFGGHRTTDPVTAEAIAKYF</sequence>
<organism evidence="2 3">
    <name type="scientific">Chlamydomonas schloesseri</name>
    <dbReference type="NCBI Taxonomy" id="2026947"/>
    <lineage>
        <taxon>Eukaryota</taxon>
        <taxon>Viridiplantae</taxon>
        <taxon>Chlorophyta</taxon>
        <taxon>core chlorophytes</taxon>
        <taxon>Chlorophyceae</taxon>
        <taxon>CS clade</taxon>
        <taxon>Chlamydomonadales</taxon>
        <taxon>Chlamydomonadaceae</taxon>
        <taxon>Chlamydomonas</taxon>
    </lineage>
</organism>
<dbReference type="EMBL" id="JAEHOD010000055">
    <property type="protein sequence ID" value="KAG2434902.1"/>
    <property type="molecule type" value="Genomic_DNA"/>
</dbReference>
<evidence type="ECO:0000313" key="3">
    <source>
        <dbReference type="Proteomes" id="UP000613740"/>
    </source>
</evidence>
<dbReference type="AlphaFoldDB" id="A0A835SX33"/>
<protein>
    <submittedName>
        <fullName evidence="2">Uncharacterized protein</fullName>
    </submittedName>
</protein>
<proteinExistence type="predicted"/>
<name>A0A835SX33_9CHLO</name>